<name>A0ABW4W5M1_9HYPH</name>
<comment type="function">
    <text evidence="1">Involved in the biosynthesis of the siderophore enterobactin (enterochelin), which is a macrocyclic trimeric lactone of N-(2,3-dihydroxybenzoyl)-serine. The serine trilactone serves as a scaffolding for the three catechol functionalities that provide hexadentate coordination for the tightly ligated iron(2+) atoms. Plays an essential role in the assembly of the enterobactin by catalyzing the transfer of the 4'-phosphopantetheine (Ppant) moiety from coenzyme A to the apo-domains of both EntB (ArCP domain) and EntF (PCP domain) to yield their holo-forms which make them competent for the activation of 2,3-dihydroxybenzoate (DHB) and L-serine, respectively.</text>
</comment>
<dbReference type="EMBL" id="JBHUGY010000003">
    <property type="protein sequence ID" value="MFD2051926.1"/>
    <property type="molecule type" value="Genomic_DNA"/>
</dbReference>
<dbReference type="PANTHER" id="PTHR38096">
    <property type="entry name" value="ENTEROBACTIN SYNTHASE COMPONENT D"/>
    <property type="match status" value="1"/>
</dbReference>
<dbReference type="InterPro" id="IPR008278">
    <property type="entry name" value="4-PPantetheinyl_Trfase_dom"/>
</dbReference>
<evidence type="ECO:0000256" key="11">
    <source>
        <dbReference type="ARBA" id="ARBA00049191"/>
    </source>
</evidence>
<comment type="catalytic activity">
    <reaction evidence="10">
        <text>apo-[aryl-carrier protein] + CoA = holo-[aryl-carrier protein] + adenosine 3',5'-bisphosphate + H(+)</text>
        <dbReference type="Rhea" id="RHEA:48404"/>
        <dbReference type="Rhea" id="RHEA-COMP:15903"/>
        <dbReference type="Rhea" id="RHEA-COMP:17557"/>
        <dbReference type="ChEBI" id="CHEBI:15378"/>
        <dbReference type="ChEBI" id="CHEBI:29999"/>
        <dbReference type="ChEBI" id="CHEBI:57287"/>
        <dbReference type="ChEBI" id="CHEBI:58343"/>
        <dbReference type="ChEBI" id="CHEBI:64479"/>
    </reaction>
</comment>
<evidence type="ECO:0000256" key="5">
    <source>
        <dbReference type="ARBA" id="ARBA00019087"/>
    </source>
</evidence>
<keyword evidence="15" id="KW-1185">Reference proteome</keyword>
<accession>A0ABW4W5M1</accession>
<evidence type="ECO:0000256" key="7">
    <source>
        <dbReference type="ARBA" id="ARBA00023191"/>
    </source>
</evidence>
<comment type="subunit">
    <text evidence="4">EntB, EntD, EntE, and EntF form a multienzyme complex called enterobactin synthase.</text>
</comment>
<dbReference type="RefSeq" id="WP_379016741.1">
    <property type="nucleotide sequence ID" value="NZ_JBHUGY010000003.1"/>
</dbReference>
<dbReference type="InterPro" id="IPR003542">
    <property type="entry name" value="Enbac_synth_compD-like"/>
</dbReference>
<comment type="pathway">
    <text evidence="2">Siderophore biosynthesis; enterobactin biosynthesis.</text>
</comment>
<evidence type="ECO:0000256" key="6">
    <source>
        <dbReference type="ARBA" id="ARBA00022679"/>
    </source>
</evidence>
<keyword evidence="7" id="KW-0259">Enterobactin biosynthesis</keyword>
<comment type="caution">
    <text evidence="14">The sequence shown here is derived from an EMBL/GenBank/DDBJ whole genome shotgun (WGS) entry which is preliminary data.</text>
</comment>
<evidence type="ECO:0000256" key="3">
    <source>
        <dbReference type="ARBA" id="ARBA00008342"/>
    </source>
</evidence>
<dbReference type="InterPro" id="IPR041354">
    <property type="entry name" value="4PPT_N"/>
</dbReference>
<protein>
    <recommendedName>
        <fullName evidence="5">Enterobactin synthase component D</fullName>
    </recommendedName>
    <alternativeName>
        <fullName evidence="8">4'-phosphopantetheinyl transferase EntD</fullName>
    </alternativeName>
    <alternativeName>
        <fullName evidence="9">Enterochelin synthase D</fullName>
    </alternativeName>
</protein>
<evidence type="ECO:0000313" key="14">
    <source>
        <dbReference type="EMBL" id="MFD2051926.1"/>
    </source>
</evidence>
<evidence type="ECO:0000256" key="4">
    <source>
        <dbReference type="ARBA" id="ARBA00011503"/>
    </source>
</evidence>
<dbReference type="PRINTS" id="PR01399">
    <property type="entry name" value="ENTSNTHTASED"/>
</dbReference>
<feature type="domain" description="4'-phosphopantetheinyl transferase N-terminal" evidence="13">
    <location>
        <begin position="35"/>
        <end position="96"/>
    </location>
</feature>
<evidence type="ECO:0000256" key="8">
    <source>
        <dbReference type="ARBA" id="ARBA00029894"/>
    </source>
</evidence>
<evidence type="ECO:0000256" key="1">
    <source>
        <dbReference type="ARBA" id="ARBA00003937"/>
    </source>
</evidence>
<comment type="catalytic activity">
    <reaction evidence="11">
        <text>apo-[peptidyl-carrier protein] + CoA = holo-[peptidyl-carrier protein] + adenosine 3',5'-bisphosphate + H(+)</text>
        <dbReference type="Rhea" id="RHEA:46228"/>
        <dbReference type="Rhea" id="RHEA-COMP:11479"/>
        <dbReference type="Rhea" id="RHEA-COMP:11480"/>
        <dbReference type="ChEBI" id="CHEBI:15378"/>
        <dbReference type="ChEBI" id="CHEBI:29999"/>
        <dbReference type="ChEBI" id="CHEBI:57287"/>
        <dbReference type="ChEBI" id="CHEBI:58343"/>
        <dbReference type="ChEBI" id="CHEBI:64479"/>
    </reaction>
</comment>
<evidence type="ECO:0000256" key="2">
    <source>
        <dbReference type="ARBA" id="ARBA00004993"/>
    </source>
</evidence>
<dbReference type="Pfam" id="PF17837">
    <property type="entry name" value="4PPT_N"/>
    <property type="match status" value="1"/>
</dbReference>
<evidence type="ECO:0000259" key="12">
    <source>
        <dbReference type="Pfam" id="PF01648"/>
    </source>
</evidence>
<gene>
    <name evidence="14" type="ORF">ACFSQT_01760</name>
</gene>
<feature type="domain" description="4'-phosphopantetheinyl transferase" evidence="12">
    <location>
        <begin position="103"/>
        <end position="171"/>
    </location>
</feature>
<keyword evidence="6 14" id="KW-0808">Transferase</keyword>
<dbReference type="Gene3D" id="3.90.470.20">
    <property type="entry name" value="4'-phosphopantetheinyl transferase domain"/>
    <property type="match status" value="1"/>
</dbReference>
<evidence type="ECO:0000256" key="10">
    <source>
        <dbReference type="ARBA" id="ARBA00049176"/>
    </source>
</evidence>
<organism evidence="14 15">
    <name type="scientific">Mesorhizobium calcicola</name>
    <dbReference type="NCBI Taxonomy" id="1300310"/>
    <lineage>
        <taxon>Bacteria</taxon>
        <taxon>Pseudomonadati</taxon>
        <taxon>Pseudomonadota</taxon>
        <taxon>Alphaproteobacteria</taxon>
        <taxon>Hyphomicrobiales</taxon>
        <taxon>Phyllobacteriaceae</taxon>
        <taxon>Mesorhizobium</taxon>
    </lineage>
</organism>
<evidence type="ECO:0000259" key="13">
    <source>
        <dbReference type="Pfam" id="PF17837"/>
    </source>
</evidence>
<reference evidence="15" key="1">
    <citation type="journal article" date="2019" name="Int. J. Syst. Evol. Microbiol.">
        <title>The Global Catalogue of Microorganisms (GCM) 10K type strain sequencing project: providing services to taxonomists for standard genome sequencing and annotation.</title>
        <authorList>
            <consortium name="The Broad Institute Genomics Platform"/>
            <consortium name="The Broad Institute Genome Sequencing Center for Infectious Disease"/>
            <person name="Wu L."/>
            <person name="Ma J."/>
        </authorList>
    </citation>
    <scope>NUCLEOTIDE SEQUENCE [LARGE SCALE GENOMIC DNA]</scope>
    <source>
        <strain evidence="15">CGMCC 1.16226</strain>
    </source>
</reference>
<dbReference type="SUPFAM" id="SSF56214">
    <property type="entry name" value="4'-phosphopantetheinyl transferase"/>
    <property type="match status" value="1"/>
</dbReference>
<dbReference type="Pfam" id="PF01648">
    <property type="entry name" value="ACPS"/>
    <property type="match status" value="1"/>
</dbReference>
<sequence length="317" mass="35142">MEIFTIDRQNVIVGIRPIERDDQFAMYASEVASMGRAVPKVRRESGAARVVARTLLAQLGFPSMPILKTRSGVPIWPPGLVGSLAHHDTVAAAAVAGTQRIASLGIDIEPNEPLPDNLIELIATPNEQRMYDLRLLKRRDLFVLKEAVYKAYFPLYHQFLEFQDVEIDITARLAHVSKANCTFALELLISKNVIGLAYSRPICGSPEPPDHHGLAIRNDATWCDRADDADRVRDQHHAAPRRGCRDCLARRCGWPFSAYHWRYAEACGSDFALARGLPISVVRIAARSCVVDDRLLPLPQRFAALAGCEPPISICAT</sequence>
<comment type="similarity">
    <text evidence="3">Belongs to the P-Pant transferase superfamily. EntD family.</text>
</comment>
<dbReference type="PANTHER" id="PTHR38096:SF1">
    <property type="entry name" value="ENTEROBACTIN SYNTHASE COMPONENT D"/>
    <property type="match status" value="1"/>
</dbReference>
<dbReference type="InterPro" id="IPR037143">
    <property type="entry name" value="4-PPantetheinyl_Trfase_dom_sf"/>
</dbReference>
<dbReference type="Proteomes" id="UP001597349">
    <property type="component" value="Unassembled WGS sequence"/>
</dbReference>
<proteinExistence type="inferred from homology"/>
<evidence type="ECO:0000256" key="9">
    <source>
        <dbReference type="ARBA" id="ARBA00031996"/>
    </source>
</evidence>
<dbReference type="GO" id="GO:0016740">
    <property type="term" value="F:transferase activity"/>
    <property type="evidence" value="ECO:0007669"/>
    <property type="project" value="UniProtKB-KW"/>
</dbReference>
<evidence type="ECO:0000313" key="15">
    <source>
        <dbReference type="Proteomes" id="UP001597349"/>
    </source>
</evidence>